<keyword evidence="3" id="KW-1185">Reference proteome</keyword>
<evidence type="ECO:0000256" key="1">
    <source>
        <dbReference type="SAM" id="MobiDB-lite"/>
    </source>
</evidence>
<dbReference type="HOGENOM" id="CLU_186262_0_0_1"/>
<dbReference type="EMBL" id="KL648012">
    <property type="protein sequence ID" value="KEY72808.1"/>
    <property type="molecule type" value="Genomic_DNA"/>
</dbReference>
<feature type="compositionally biased region" description="Basic and acidic residues" evidence="1">
    <location>
        <begin position="68"/>
        <end position="87"/>
    </location>
</feature>
<feature type="compositionally biased region" description="Basic and acidic residues" evidence="1">
    <location>
        <begin position="28"/>
        <end position="43"/>
    </location>
</feature>
<feature type="compositionally biased region" description="Basic and acidic residues" evidence="1">
    <location>
        <begin position="1"/>
        <end position="20"/>
    </location>
</feature>
<sequence>MSNYKPTEHDGLREDGKPDGRVGTGEFAHGKVDPHQAGREGGKTTDTGSASTGGSTDSSGSGGGTYKPTEHGGLKEDGTPDGRVKGN</sequence>
<reference evidence="2 3" key="1">
    <citation type="journal article" date="2014" name="BMC Genomics">
        <title>Comparative genome sequencing reveals chemotype-specific gene clusters in the toxigenic black mold Stachybotrys.</title>
        <authorList>
            <person name="Semeiks J."/>
            <person name="Borek D."/>
            <person name="Otwinowski Z."/>
            <person name="Grishin N.V."/>
        </authorList>
    </citation>
    <scope>NUCLEOTIDE SEQUENCE [LARGE SCALE GENOMIC DNA]</scope>
    <source>
        <strain evidence="3">CBS 109288 / IBT 7711</strain>
    </source>
</reference>
<dbReference type="OrthoDB" id="5279375at2759"/>
<proteinExistence type="predicted"/>
<feature type="compositionally biased region" description="Low complexity" evidence="1">
    <location>
        <begin position="44"/>
        <end position="59"/>
    </location>
</feature>
<feature type="region of interest" description="Disordered" evidence="1">
    <location>
        <begin position="1"/>
        <end position="87"/>
    </location>
</feature>
<dbReference type="AlphaFoldDB" id="A0A084B5H9"/>
<evidence type="ECO:0000313" key="3">
    <source>
        <dbReference type="Proteomes" id="UP000028045"/>
    </source>
</evidence>
<organism evidence="2 3">
    <name type="scientific">Stachybotrys chartarum (strain CBS 109288 / IBT 7711)</name>
    <name type="common">Toxic black mold</name>
    <name type="synonym">Stilbospora chartarum</name>
    <dbReference type="NCBI Taxonomy" id="1280523"/>
    <lineage>
        <taxon>Eukaryota</taxon>
        <taxon>Fungi</taxon>
        <taxon>Dikarya</taxon>
        <taxon>Ascomycota</taxon>
        <taxon>Pezizomycotina</taxon>
        <taxon>Sordariomycetes</taxon>
        <taxon>Hypocreomycetidae</taxon>
        <taxon>Hypocreales</taxon>
        <taxon>Stachybotryaceae</taxon>
        <taxon>Stachybotrys</taxon>
    </lineage>
</organism>
<accession>A0A084B5H9</accession>
<protein>
    <submittedName>
        <fullName evidence="2">Uncharacterized protein</fullName>
    </submittedName>
</protein>
<evidence type="ECO:0000313" key="2">
    <source>
        <dbReference type="EMBL" id="KEY72808.1"/>
    </source>
</evidence>
<name>A0A084B5H9_STACB</name>
<gene>
    <name evidence="2" type="ORF">S7711_04399</name>
</gene>
<dbReference type="Proteomes" id="UP000028045">
    <property type="component" value="Unassembled WGS sequence"/>
</dbReference>